<comment type="catalytic activity">
    <reaction evidence="3">
        <text>N-terminal N-formyl-L-methionyl-[peptide] + H2O = N-terminal L-methionyl-[peptide] + formate</text>
        <dbReference type="Rhea" id="RHEA:24420"/>
        <dbReference type="Rhea" id="RHEA-COMP:10639"/>
        <dbReference type="Rhea" id="RHEA-COMP:10640"/>
        <dbReference type="ChEBI" id="CHEBI:15377"/>
        <dbReference type="ChEBI" id="CHEBI:15740"/>
        <dbReference type="ChEBI" id="CHEBI:49298"/>
        <dbReference type="ChEBI" id="CHEBI:64731"/>
        <dbReference type="EC" id="3.5.1.88"/>
    </reaction>
</comment>
<dbReference type="PANTHER" id="PTHR10458">
    <property type="entry name" value="PEPTIDE DEFORMYLASE"/>
    <property type="match status" value="1"/>
</dbReference>
<dbReference type="RefSeq" id="WP_074714555.1">
    <property type="nucleotide sequence ID" value="NZ_FNWV01000002.1"/>
</dbReference>
<dbReference type="InterPro" id="IPR036821">
    <property type="entry name" value="Peptide_deformylase_sf"/>
</dbReference>
<gene>
    <name evidence="3" type="primary">def</name>
    <name evidence="4" type="ORF">SAMN02910265_00749</name>
</gene>
<dbReference type="PIRSF" id="PIRSF004749">
    <property type="entry name" value="Pep_def"/>
    <property type="match status" value="1"/>
</dbReference>
<evidence type="ECO:0000313" key="4">
    <source>
        <dbReference type="EMBL" id="SEH45705.1"/>
    </source>
</evidence>
<dbReference type="PANTHER" id="PTHR10458:SF22">
    <property type="entry name" value="PEPTIDE DEFORMYLASE"/>
    <property type="match status" value="1"/>
</dbReference>
<dbReference type="InterPro" id="IPR023635">
    <property type="entry name" value="Peptide_deformylase"/>
</dbReference>
<keyword evidence="2 3" id="KW-0408">Iron</keyword>
<keyword evidence="3" id="KW-0648">Protein biosynthesis</keyword>
<evidence type="ECO:0000256" key="3">
    <source>
        <dbReference type="HAMAP-Rule" id="MF_00163"/>
    </source>
</evidence>
<dbReference type="Pfam" id="PF01327">
    <property type="entry name" value="Pep_deformylase"/>
    <property type="match status" value="1"/>
</dbReference>
<organism evidence="4 5">
    <name type="scientific">Ruminococcus flavefaciens</name>
    <dbReference type="NCBI Taxonomy" id="1265"/>
    <lineage>
        <taxon>Bacteria</taxon>
        <taxon>Bacillati</taxon>
        <taxon>Bacillota</taxon>
        <taxon>Clostridia</taxon>
        <taxon>Eubacteriales</taxon>
        <taxon>Oscillospiraceae</taxon>
        <taxon>Ruminococcus</taxon>
    </lineage>
</organism>
<dbReference type="Proteomes" id="UP000183190">
    <property type="component" value="Unassembled WGS sequence"/>
</dbReference>
<dbReference type="NCBIfam" id="TIGR00079">
    <property type="entry name" value="pept_deformyl"/>
    <property type="match status" value="1"/>
</dbReference>
<sequence length="156" mass="17928">MALRRILTDKDEVLHKVCKPVEKFDEKLAQLLDDMHETLDKAEGVGLAAPQIGLCRRIFIMHLDENDIVEAINPEVTKKEGKQRVQEGCLSCPNVWGYVTRPLSCHLKAQDRNGNWFERDFTDLGAQCTCHENDHLDGHIFTEIVEEFFVPEEPKK</sequence>
<dbReference type="NCBIfam" id="NF001159">
    <property type="entry name" value="PRK00150.1-3"/>
    <property type="match status" value="1"/>
</dbReference>
<dbReference type="EMBL" id="FNWV01000002">
    <property type="protein sequence ID" value="SEH45705.1"/>
    <property type="molecule type" value="Genomic_DNA"/>
</dbReference>
<dbReference type="PRINTS" id="PR01576">
    <property type="entry name" value="PDEFORMYLASE"/>
</dbReference>
<dbReference type="HAMAP" id="MF_00163">
    <property type="entry name" value="Pep_deformylase"/>
    <property type="match status" value="1"/>
</dbReference>
<evidence type="ECO:0000313" key="5">
    <source>
        <dbReference type="Proteomes" id="UP000183190"/>
    </source>
</evidence>
<dbReference type="EC" id="3.5.1.88" evidence="3"/>
<feature type="binding site" evidence="3">
    <location>
        <position position="135"/>
    </location>
    <ligand>
        <name>Fe cation</name>
        <dbReference type="ChEBI" id="CHEBI:24875"/>
    </ligand>
</feature>
<dbReference type="GO" id="GO:0006412">
    <property type="term" value="P:translation"/>
    <property type="evidence" value="ECO:0007669"/>
    <property type="project" value="UniProtKB-UniRule"/>
</dbReference>
<dbReference type="Gene3D" id="3.90.45.10">
    <property type="entry name" value="Peptide deformylase"/>
    <property type="match status" value="1"/>
</dbReference>
<evidence type="ECO:0000256" key="2">
    <source>
        <dbReference type="ARBA" id="ARBA00023004"/>
    </source>
</evidence>
<evidence type="ECO:0000256" key="1">
    <source>
        <dbReference type="ARBA" id="ARBA00010759"/>
    </source>
</evidence>
<keyword evidence="3" id="KW-0378">Hydrolase</keyword>
<comment type="function">
    <text evidence="3">Removes the formyl group from the N-terminal Met of newly synthesized proteins. Requires at least a dipeptide for an efficient rate of reaction. N-terminal L-methionine is a prerequisite for activity but the enzyme has broad specificity at other positions.</text>
</comment>
<proteinExistence type="inferred from homology"/>
<dbReference type="OrthoDB" id="9784988at2"/>
<dbReference type="GO" id="GO:0042586">
    <property type="term" value="F:peptide deformylase activity"/>
    <property type="evidence" value="ECO:0007669"/>
    <property type="project" value="UniProtKB-UniRule"/>
</dbReference>
<feature type="active site" evidence="3">
    <location>
        <position position="132"/>
    </location>
</feature>
<protein>
    <recommendedName>
        <fullName evidence="3">Peptide deformylase</fullName>
        <shortName evidence="3">PDF</shortName>
        <ecNumber evidence="3">3.5.1.88</ecNumber>
    </recommendedName>
    <alternativeName>
        <fullName evidence="3">Polypeptide deformylase</fullName>
    </alternativeName>
</protein>
<feature type="binding site" evidence="3">
    <location>
        <position position="131"/>
    </location>
    <ligand>
        <name>Fe cation</name>
        <dbReference type="ChEBI" id="CHEBI:24875"/>
    </ligand>
</feature>
<comment type="similarity">
    <text evidence="1 3">Belongs to the polypeptide deformylase family.</text>
</comment>
<reference evidence="4 5" key="1">
    <citation type="submission" date="2016-10" db="EMBL/GenBank/DDBJ databases">
        <authorList>
            <person name="de Groot N.N."/>
        </authorList>
    </citation>
    <scope>NUCLEOTIDE SEQUENCE [LARGE SCALE GENOMIC DNA]</scope>
    <source>
        <strain evidence="4 5">YAD2003</strain>
    </source>
</reference>
<feature type="binding site" evidence="3">
    <location>
        <position position="89"/>
    </location>
    <ligand>
        <name>Fe cation</name>
        <dbReference type="ChEBI" id="CHEBI:24875"/>
    </ligand>
</feature>
<comment type="cofactor">
    <cofactor evidence="3">
        <name>Fe(2+)</name>
        <dbReference type="ChEBI" id="CHEBI:29033"/>
    </cofactor>
    <text evidence="3">Binds 1 Fe(2+) ion.</text>
</comment>
<accession>A0A1H6I947</accession>
<name>A0A1H6I947_RUMFL</name>
<dbReference type="GO" id="GO:0046872">
    <property type="term" value="F:metal ion binding"/>
    <property type="evidence" value="ECO:0007669"/>
    <property type="project" value="UniProtKB-KW"/>
</dbReference>
<dbReference type="SUPFAM" id="SSF56420">
    <property type="entry name" value="Peptide deformylase"/>
    <property type="match status" value="1"/>
</dbReference>
<dbReference type="CDD" id="cd00487">
    <property type="entry name" value="Pep_deformylase"/>
    <property type="match status" value="1"/>
</dbReference>
<dbReference type="AlphaFoldDB" id="A0A1H6I947"/>
<keyword evidence="3" id="KW-0479">Metal-binding</keyword>